<accession>A0A177B1K7</accession>
<gene>
    <name evidence="1" type="ORF">A3Q56_04290</name>
</gene>
<protein>
    <recommendedName>
        <fullName evidence="3">HAT C-terminal dimerisation domain-containing protein</fullName>
    </recommendedName>
</protein>
<dbReference type="EMBL" id="LWCA01000535">
    <property type="protein sequence ID" value="OAF67990.1"/>
    <property type="molecule type" value="Genomic_DNA"/>
</dbReference>
<dbReference type="OrthoDB" id="10037933at2759"/>
<dbReference type="Proteomes" id="UP000078046">
    <property type="component" value="Unassembled WGS sequence"/>
</dbReference>
<evidence type="ECO:0008006" key="3">
    <source>
        <dbReference type="Google" id="ProtNLM"/>
    </source>
</evidence>
<organism evidence="1 2">
    <name type="scientific">Intoshia linei</name>
    <dbReference type="NCBI Taxonomy" id="1819745"/>
    <lineage>
        <taxon>Eukaryota</taxon>
        <taxon>Metazoa</taxon>
        <taxon>Spiralia</taxon>
        <taxon>Lophotrochozoa</taxon>
        <taxon>Mesozoa</taxon>
        <taxon>Orthonectida</taxon>
        <taxon>Rhopaluridae</taxon>
        <taxon>Intoshia</taxon>
    </lineage>
</organism>
<keyword evidence="2" id="KW-1185">Reference proteome</keyword>
<evidence type="ECO:0000313" key="1">
    <source>
        <dbReference type="EMBL" id="OAF67990.1"/>
    </source>
</evidence>
<comment type="caution">
    <text evidence="1">The sequence shown here is derived from an EMBL/GenBank/DDBJ whole genome shotgun (WGS) entry which is preliminary data.</text>
</comment>
<name>A0A177B1K7_9BILA</name>
<sequence length="75" mass="8814">MMVANCKGERTFSKLKIIMNELRNCLAQPRLNVLSLMSIENDISFDSIISDFSQKKVRKQHLSRIFCYCMVHIFK</sequence>
<evidence type="ECO:0000313" key="2">
    <source>
        <dbReference type="Proteomes" id="UP000078046"/>
    </source>
</evidence>
<proteinExistence type="predicted"/>
<reference evidence="1 2" key="1">
    <citation type="submission" date="2016-04" db="EMBL/GenBank/DDBJ databases">
        <title>The genome of Intoshia linei affirms orthonectids as highly simplified spiralians.</title>
        <authorList>
            <person name="Mikhailov K.V."/>
            <person name="Slusarev G.S."/>
            <person name="Nikitin M.A."/>
            <person name="Logacheva M.D."/>
            <person name="Penin A."/>
            <person name="Aleoshin V."/>
            <person name="Panchin Y.V."/>
        </authorList>
    </citation>
    <scope>NUCLEOTIDE SEQUENCE [LARGE SCALE GENOMIC DNA]</scope>
    <source>
        <strain evidence="1">Intl2013</strain>
        <tissue evidence="1">Whole animal</tissue>
    </source>
</reference>
<dbReference type="AlphaFoldDB" id="A0A177B1K7"/>